<feature type="region of interest" description="Disordered" evidence="2">
    <location>
        <begin position="110"/>
        <end position="133"/>
    </location>
</feature>
<dbReference type="RefSeq" id="WP_311672227.1">
    <property type="nucleotide sequence ID" value="NZ_JAVREQ010000003.1"/>
</dbReference>
<name>A0ABU2NMX8_9ACTN</name>
<feature type="coiled-coil region" evidence="1">
    <location>
        <begin position="52"/>
        <end position="107"/>
    </location>
</feature>
<feature type="compositionally biased region" description="Basic and acidic residues" evidence="2">
    <location>
        <begin position="115"/>
        <end position="133"/>
    </location>
</feature>
<organism evidence="4 5">
    <name type="scientific">Streptomyces hazeniae</name>
    <dbReference type="NCBI Taxonomy" id="3075538"/>
    <lineage>
        <taxon>Bacteria</taxon>
        <taxon>Bacillati</taxon>
        <taxon>Actinomycetota</taxon>
        <taxon>Actinomycetes</taxon>
        <taxon>Kitasatosporales</taxon>
        <taxon>Streptomycetaceae</taxon>
        <taxon>Streptomyces</taxon>
    </lineage>
</organism>
<dbReference type="InterPro" id="IPR038332">
    <property type="entry name" value="PPE_sf"/>
</dbReference>
<dbReference type="Proteomes" id="UP001183414">
    <property type="component" value="Unassembled WGS sequence"/>
</dbReference>
<dbReference type="SUPFAM" id="SSF140453">
    <property type="entry name" value="EsxAB dimer-like"/>
    <property type="match status" value="1"/>
</dbReference>
<keyword evidence="1" id="KW-0175">Coiled coil</keyword>
<dbReference type="EMBL" id="JAVREQ010000003">
    <property type="protein sequence ID" value="MDT0378326.1"/>
    <property type="molecule type" value="Genomic_DNA"/>
</dbReference>
<dbReference type="Gene3D" id="1.20.1260.20">
    <property type="entry name" value="PPE superfamily"/>
    <property type="match status" value="1"/>
</dbReference>
<feature type="domain" description="DUF6571" evidence="3">
    <location>
        <begin position="176"/>
        <end position="650"/>
    </location>
</feature>
<evidence type="ECO:0000256" key="1">
    <source>
        <dbReference type="SAM" id="Coils"/>
    </source>
</evidence>
<sequence>MNYEQLDQADLSGLEQAAKDWRSVKSAYEGLGDDYDQRVRRRLERSWEGEAAAAAQSEIVQVKKQMDAAAGEAGRMAKLLDDIHHDLHEFQKQLRTLEGEMQEKHLQVGGNGAISDHHPTHQDKAARHDPGMDDWRAGRQRLVNRYAEKIDDILRKATAADETAETALKADRNGEEDDTFTKAGHTTLEQVAQAEKDAERAAELMKGRASPTELSELNKLLSKHGNDPVFAEKFARTRGADGTLQSYMTMMNPPPGSGHDQKELLKKIQKNLGTTLGTATTVDSRAMDRFEKDLMAAGDNDYHSSGGRAGTHDYNGYQLTSSLMANGEWDSGFLNDFGTELIKEEQDRYQFWGSDRESHWGGGGSALDLITSDPMVGFSDALGHNPEAATDFLSGSTDTDDGKVDNLDYLLKDREWHGGDGDKAHLGHALEAATTGHAYDVNPPNPSPPHTEQQATIFKDVIGAVSENRELATDGMSDSLGQMAGEYMPDLNRAFFNDEELATKIMPSYGAPAELSQDEASRFLYAVSCDPQGYAAITLGENQYTASVMAHHAENPGALQVDPADEMYEISRATGLIDGIAANAKSDEIIRSELGSDQQYNDALERGGKWAEALISVGGAAVGGGAGGPAGAAIGAAAGAEVAKIVVGEVTGSAQDTTIEGSDDAAREYAKAEEASHNNIWKTMKEADVGPPAGMTMDEWRLAIERGVSDGYRDAHSNVDMYATNRPEGA</sequence>
<proteinExistence type="predicted"/>
<gene>
    <name evidence="4" type="ORF">RM572_05970</name>
</gene>
<dbReference type="InterPro" id="IPR046701">
    <property type="entry name" value="DUF6571"/>
</dbReference>
<accession>A0ABU2NMX8</accession>
<dbReference type="InterPro" id="IPR036689">
    <property type="entry name" value="ESAT-6-like_sf"/>
</dbReference>
<protein>
    <recommendedName>
        <fullName evidence="3">DUF6571 domain-containing protein</fullName>
    </recommendedName>
</protein>
<evidence type="ECO:0000313" key="5">
    <source>
        <dbReference type="Proteomes" id="UP001183414"/>
    </source>
</evidence>
<evidence type="ECO:0000313" key="4">
    <source>
        <dbReference type="EMBL" id="MDT0378326.1"/>
    </source>
</evidence>
<comment type="caution">
    <text evidence="4">The sequence shown here is derived from an EMBL/GenBank/DDBJ whole genome shotgun (WGS) entry which is preliminary data.</text>
</comment>
<evidence type="ECO:0000256" key="2">
    <source>
        <dbReference type="SAM" id="MobiDB-lite"/>
    </source>
</evidence>
<reference evidence="5" key="1">
    <citation type="submission" date="2023-07" db="EMBL/GenBank/DDBJ databases">
        <title>30 novel species of actinomycetes from the DSMZ collection.</title>
        <authorList>
            <person name="Nouioui I."/>
        </authorList>
    </citation>
    <scope>NUCLEOTIDE SEQUENCE [LARGE SCALE GENOMIC DNA]</scope>
    <source>
        <strain evidence="5">DSM 42041</strain>
    </source>
</reference>
<evidence type="ECO:0000259" key="3">
    <source>
        <dbReference type="Pfam" id="PF20211"/>
    </source>
</evidence>
<keyword evidence="5" id="KW-1185">Reference proteome</keyword>
<dbReference type="Pfam" id="PF20211">
    <property type="entry name" value="DUF6571"/>
    <property type="match status" value="1"/>
</dbReference>